<dbReference type="Proteomes" id="UP000424673">
    <property type="component" value="Chromosome"/>
</dbReference>
<organism evidence="2 3">
    <name type="scientific">Methylocystis rosea</name>
    <dbReference type="NCBI Taxonomy" id="173366"/>
    <lineage>
        <taxon>Bacteria</taxon>
        <taxon>Pseudomonadati</taxon>
        <taxon>Pseudomonadota</taxon>
        <taxon>Alphaproteobacteria</taxon>
        <taxon>Hyphomicrobiales</taxon>
        <taxon>Methylocystaceae</taxon>
        <taxon>Methylocystis</taxon>
    </lineage>
</organism>
<feature type="domain" description="MOSC" evidence="1">
    <location>
        <begin position="96"/>
        <end position="251"/>
    </location>
</feature>
<evidence type="ECO:0000259" key="1">
    <source>
        <dbReference type="PROSITE" id="PS51340"/>
    </source>
</evidence>
<evidence type="ECO:0000313" key="3">
    <source>
        <dbReference type="Proteomes" id="UP000424673"/>
    </source>
</evidence>
<dbReference type="EMBL" id="CP044328">
    <property type="protein sequence ID" value="QGM95012.1"/>
    <property type="molecule type" value="Genomic_DNA"/>
</dbReference>
<dbReference type="RefSeq" id="WP_154453341.1">
    <property type="nucleotide sequence ID" value="NZ_CP044328.1"/>
</dbReference>
<dbReference type="InterPro" id="IPR011037">
    <property type="entry name" value="Pyrv_Knase-like_insert_dom_sf"/>
</dbReference>
<gene>
    <name evidence="2" type="ORF">F7D13_13800</name>
</gene>
<dbReference type="Gene3D" id="2.40.33.20">
    <property type="entry name" value="PK beta-barrel domain-like"/>
    <property type="match status" value="1"/>
</dbReference>
<evidence type="ECO:0000313" key="2">
    <source>
        <dbReference type="EMBL" id="QGM95012.1"/>
    </source>
</evidence>
<dbReference type="Pfam" id="PF03473">
    <property type="entry name" value="MOSC"/>
    <property type="match status" value="1"/>
</dbReference>
<keyword evidence="3" id="KW-1185">Reference proteome</keyword>
<reference evidence="2 3" key="2">
    <citation type="journal article" date="2021" name="AMB Express">
        <title>Isolation and characterisation of Methylocystis spp. for poly-3-hydroxybutyrate production using waste methane feedstocks.</title>
        <authorList>
            <person name="Rumah B.L."/>
            <person name="Stead C.E."/>
            <person name="Claxton Stevens B.H."/>
            <person name="Minton N.P."/>
            <person name="Grosse-Honebrink A."/>
            <person name="Zhang Y."/>
        </authorList>
    </citation>
    <scope>NUCLEOTIDE SEQUENCE [LARGE SCALE GENOMIC DNA]</scope>
    <source>
        <strain evidence="2 3">BRCS1</strain>
    </source>
</reference>
<name>A0ABX6EKT4_9HYPH</name>
<sequence length="265" mass="28227">MRLASLYRYPVKGLSPEPLDAADLKTSDYFPGDRLFALENGPSGFDPAAPEHQPKIKFLMLMRNGGLAGLATRYDDATGVLTIARAGREVARGELRSAEGRQPIEAFLTGFLGPEIRGPVRLLAAPDGFRFTDSKSGFVSLVNLASVAAIAQAQGAALDPLRFRANLYVEDMGAWAEAALVGRTLSIGGARLEVLKMTDRCAATGVEPGTGRRDMDIVQTLRQNFGHIDCGVYARVIAGGRIKAGDAISILARSPLSASRSHGLM</sequence>
<accession>A0ABX6EKT4</accession>
<protein>
    <submittedName>
        <fullName evidence="2">MOSC domain-containing protein</fullName>
    </submittedName>
</protein>
<dbReference type="InterPro" id="IPR005302">
    <property type="entry name" value="MoCF_Sase_C"/>
</dbReference>
<dbReference type="SUPFAM" id="SSF50800">
    <property type="entry name" value="PK beta-barrel domain-like"/>
    <property type="match status" value="1"/>
</dbReference>
<proteinExistence type="predicted"/>
<dbReference type="Pfam" id="PF03476">
    <property type="entry name" value="MOSC_N"/>
    <property type="match status" value="1"/>
</dbReference>
<dbReference type="InterPro" id="IPR005303">
    <property type="entry name" value="MOCOS_middle"/>
</dbReference>
<reference evidence="3" key="1">
    <citation type="submission" date="2019-09" db="EMBL/GenBank/DDBJ databases">
        <title>Isolation and complete genome sequencing of Methylocystis species.</title>
        <authorList>
            <person name="Rumah B.L."/>
            <person name="Stead C.E."/>
            <person name="Stevens B.C."/>
            <person name="Minton N.P."/>
            <person name="Grosse-Honebrink A."/>
            <person name="Zhang Y."/>
        </authorList>
    </citation>
    <scope>NUCLEOTIDE SEQUENCE [LARGE SCALE GENOMIC DNA]</scope>
    <source>
        <strain evidence="3">BRCS1</strain>
    </source>
</reference>
<dbReference type="PROSITE" id="PS51340">
    <property type="entry name" value="MOSC"/>
    <property type="match status" value="1"/>
</dbReference>